<dbReference type="AlphaFoldDB" id="A0AAV1JBE3"/>
<dbReference type="EMBL" id="CAVLEF010000006">
    <property type="protein sequence ID" value="CAK1545310.1"/>
    <property type="molecule type" value="Genomic_DNA"/>
</dbReference>
<sequence length="141" mass="16320">MPTYVETTANNQDGKIEDETHYWQHRGSSHPSTACLFCLAYRPVRRERSIARSALFTLKQRSNTTLFQRFIYTCIHIAIFSSEGRLARAAGFSFHCRTVAAARPRNHPPRHDHNRTQQNYPSETSKKNRIHVRVNGIQDPL</sequence>
<dbReference type="Proteomes" id="UP001497472">
    <property type="component" value="Unassembled WGS sequence"/>
</dbReference>
<feature type="region of interest" description="Disordered" evidence="1">
    <location>
        <begin position="103"/>
        <end position="129"/>
    </location>
</feature>
<proteinExistence type="predicted"/>
<organism evidence="2 3">
    <name type="scientific">Leptosia nina</name>
    <dbReference type="NCBI Taxonomy" id="320188"/>
    <lineage>
        <taxon>Eukaryota</taxon>
        <taxon>Metazoa</taxon>
        <taxon>Ecdysozoa</taxon>
        <taxon>Arthropoda</taxon>
        <taxon>Hexapoda</taxon>
        <taxon>Insecta</taxon>
        <taxon>Pterygota</taxon>
        <taxon>Neoptera</taxon>
        <taxon>Endopterygota</taxon>
        <taxon>Lepidoptera</taxon>
        <taxon>Glossata</taxon>
        <taxon>Ditrysia</taxon>
        <taxon>Papilionoidea</taxon>
        <taxon>Pieridae</taxon>
        <taxon>Pierinae</taxon>
        <taxon>Leptosia</taxon>
    </lineage>
</organism>
<comment type="caution">
    <text evidence="2">The sequence shown here is derived from an EMBL/GenBank/DDBJ whole genome shotgun (WGS) entry which is preliminary data.</text>
</comment>
<reference evidence="2 3" key="1">
    <citation type="submission" date="2023-11" db="EMBL/GenBank/DDBJ databases">
        <authorList>
            <person name="Okamura Y."/>
        </authorList>
    </citation>
    <scope>NUCLEOTIDE SEQUENCE [LARGE SCALE GENOMIC DNA]</scope>
</reference>
<protein>
    <submittedName>
        <fullName evidence="2">Uncharacterized protein</fullName>
    </submittedName>
</protein>
<evidence type="ECO:0000313" key="3">
    <source>
        <dbReference type="Proteomes" id="UP001497472"/>
    </source>
</evidence>
<accession>A0AAV1JBE3</accession>
<evidence type="ECO:0000256" key="1">
    <source>
        <dbReference type="SAM" id="MobiDB-lite"/>
    </source>
</evidence>
<name>A0AAV1JBE3_9NEOP</name>
<evidence type="ECO:0000313" key="2">
    <source>
        <dbReference type="EMBL" id="CAK1545310.1"/>
    </source>
</evidence>
<gene>
    <name evidence="2" type="ORF">LNINA_LOCUS4978</name>
</gene>
<keyword evidence="3" id="KW-1185">Reference proteome</keyword>